<dbReference type="GO" id="GO:0005525">
    <property type="term" value="F:GTP binding"/>
    <property type="evidence" value="ECO:0007669"/>
    <property type="project" value="InterPro"/>
</dbReference>
<dbReference type="PROSITE" id="PS51880">
    <property type="entry name" value="TGS"/>
    <property type="match status" value="1"/>
</dbReference>
<protein>
    <recommendedName>
        <fullName evidence="6">Ribosome-binding ATPase YchF</fullName>
    </recommendedName>
</protein>
<evidence type="ECO:0000256" key="5">
    <source>
        <dbReference type="ARBA" id="ARBA00022842"/>
    </source>
</evidence>
<dbReference type="InterPro" id="IPR012675">
    <property type="entry name" value="Beta-grasp_dom_sf"/>
</dbReference>
<dbReference type="InterPro" id="IPR004396">
    <property type="entry name" value="ATPase_YchF/OLA1"/>
</dbReference>
<dbReference type="GO" id="GO:0005737">
    <property type="term" value="C:cytoplasm"/>
    <property type="evidence" value="ECO:0007669"/>
    <property type="project" value="TreeGrafter"/>
</dbReference>
<dbReference type="PANTHER" id="PTHR23305">
    <property type="entry name" value="OBG GTPASE FAMILY"/>
    <property type="match status" value="1"/>
</dbReference>
<dbReference type="InterPro" id="IPR013029">
    <property type="entry name" value="YchF_C"/>
</dbReference>
<comment type="caution">
    <text evidence="6">Lacks conserved residue(s) required for the propagation of feature annotation.</text>
</comment>
<keyword evidence="2" id="KW-0479">Metal-binding</keyword>
<keyword evidence="4 6" id="KW-0067">ATP-binding</keyword>
<keyword evidence="3 6" id="KW-0547">Nucleotide-binding</keyword>
<dbReference type="PROSITE" id="PS51710">
    <property type="entry name" value="G_OBG"/>
    <property type="match status" value="1"/>
</dbReference>
<feature type="domain" description="OBG-type G" evidence="7">
    <location>
        <begin position="1"/>
        <end position="257"/>
    </location>
</feature>
<dbReference type="Proteomes" id="UP001337580">
    <property type="component" value="Chromosome"/>
</dbReference>
<dbReference type="PIRSF" id="PIRSF006641">
    <property type="entry name" value="CHP00092"/>
    <property type="match status" value="1"/>
</dbReference>
<dbReference type="PRINTS" id="PR00326">
    <property type="entry name" value="GTP1OBG"/>
</dbReference>
<organism evidence="9">
    <name type="scientific">Candidatus Improbicoccus pseudotrichonymphae</name>
    <dbReference type="NCBI Taxonomy" id="3033792"/>
    <lineage>
        <taxon>Bacteria</taxon>
        <taxon>Bacillati</taxon>
        <taxon>Bacillota</taxon>
        <taxon>Clostridia</taxon>
        <taxon>Candidatus Improbicoccus</taxon>
    </lineage>
</organism>
<comment type="similarity">
    <text evidence="6">Belongs to the TRAFAC class OBG-HflX-like GTPase superfamily. OBG GTPase family. YchF/OLA1 subfamily.</text>
</comment>
<dbReference type="SUPFAM" id="SSF81271">
    <property type="entry name" value="TGS-like"/>
    <property type="match status" value="1"/>
</dbReference>
<gene>
    <name evidence="6" type="primary">ychF</name>
    <name evidence="9" type="ORF">CfP315_0019</name>
</gene>
<dbReference type="Pfam" id="PF01926">
    <property type="entry name" value="MMR_HSR1"/>
    <property type="match status" value="1"/>
</dbReference>
<dbReference type="InterPro" id="IPR041706">
    <property type="entry name" value="YchF_N"/>
</dbReference>
<dbReference type="EMBL" id="AP027924">
    <property type="protein sequence ID" value="BED91531.1"/>
    <property type="molecule type" value="Genomic_DNA"/>
</dbReference>
<evidence type="ECO:0000256" key="2">
    <source>
        <dbReference type="ARBA" id="ARBA00022723"/>
    </source>
</evidence>
<evidence type="ECO:0000256" key="6">
    <source>
        <dbReference type="HAMAP-Rule" id="MF_00944"/>
    </source>
</evidence>
<dbReference type="SUPFAM" id="SSF52540">
    <property type="entry name" value="P-loop containing nucleoside triphosphate hydrolases"/>
    <property type="match status" value="1"/>
</dbReference>
<dbReference type="InterPro" id="IPR012676">
    <property type="entry name" value="TGS-like"/>
</dbReference>
<evidence type="ECO:0000256" key="3">
    <source>
        <dbReference type="ARBA" id="ARBA00022741"/>
    </source>
</evidence>
<proteinExistence type="inferred from homology"/>
<dbReference type="AlphaFoldDB" id="A0AA48HUD6"/>
<dbReference type="Pfam" id="PF06071">
    <property type="entry name" value="YchF-GTPase_C"/>
    <property type="match status" value="1"/>
</dbReference>
<accession>A0AA48HUD6</accession>
<comment type="cofactor">
    <cofactor evidence="1">
        <name>Mg(2+)</name>
        <dbReference type="ChEBI" id="CHEBI:18420"/>
    </cofactor>
</comment>
<reference evidence="9" key="1">
    <citation type="journal article" date="2023" name="ISME J.">
        <title>Emergence of putative energy parasites within Clostridia revealed by genome analysis of a novel endosymbiotic clade.</title>
        <authorList>
            <person name="Takahashi K."/>
            <person name="Kuwahara H."/>
            <person name="Horikawa Y."/>
            <person name="Izawa K."/>
            <person name="Kato D."/>
            <person name="Inagaki T."/>
            <person name="Yuki M."/>
            <person name="Ohkuma M."/>
            <person name="Hongoh Y."/>
        </authorList>
    </citation>
    <scope>NUCLEOTIDE SEQUENCE</scope>
    <source>
        <strain evidence="9">CfP3-15</strain>
    </source>
</reference>
<sequence length="364" mass="40693">MKIGIVGLPNVGKSALFNALTSVIVKSENYPFCTIEPNVSVVKVPDNRLKNLANMYNTEKVINSTIEFIDIAGIVKGASKGEGLGNKFLANIREVDAIAHVVRCFESSDIIHVDNRVDPIKDIETINFELILSDMESVNKKIKKIEKDLKSNKKLDEDLNFWLRMLSDLELGKPARIFDYSEKEKEMVSELPLLTNKLVIYVANVDENSFLKNVEKDIRYQEVKSVADIENANVLPICAELESQIASFDDDEKVKFYQEMGIKFSALENFITVSYKILNLISFITAGPKEVRAWPIIKGTSAKEAAGEIHSDIQRGFIAAEVISYEDLIKSGSIASARSNGLISLEGKDYLIKDGDVVLFRFNV</sequence>
<dbReference type="Gene3D" id="1.10.150.300">
    <property type="entry name" value="TGS-like domain"/>
    <property type="match status" value="1"/>
</dbReference>
<evidence type="ECO:0000259" key="7">
    <source>
        <dbReference type="PROSITE" id="PS51710"/>
    </source>
</evidence>
<dbReference type="InterPro" id="IPR004095">
    <property type="entry name" value="TGS"/>
</dbReference>
<keyword evidence="5" id="KW-0460">Magnesium</keyword>
<dbReference type="GO" id="GO:0016887">
    <property type="term" value="F:ATP hydrolysis activity"/>
    <property type="evidence" value="ECO:0007669"/>
    <property type="project" value="UniProtKB-UniRule"/>
</dbReference>
<name>A0AA48HUD6_9FIRM</name>
<dbReference type="CDD" id="cd04867">
    <property type="entry name" value="TGS_YchF_OLA1"/>
    <property type="match status" value="1"/>
</dbReference>
<evidence type="ECO:0000313" key="9">
    <source>
        <dbReference type="EMBL" id="BED91531.1"/>
    </source>
</evidence>
<dbReference type="PANTHER" id="PTHR23305:SF18">
    <property type="entry name" value="OBG-TYPE G DOMAIN-CONTAINING PROTEIN"/>
    <property type="match status" value="1"/>
</dbReference>
<dbReference type="NCBIfam" id="TIGR00092">
    <property type="entry name" value="redox-regulated ATPase YchF"/>
    <property type="match status" value="1"/>
</dbReference>
<evidence type="ECO:0000256" key="4">
    <source>
        <dbReference type="ARBA" id="ARBA00022840"/>
    </source>
</evidence>
<dbReference type="HAMAP" id="MF_00944">
    <property type="entry name" value="YchF_OLA1_ATPase"/>
    <property type="match status" value="1"/>
</dbReference>
<dbReference type="GO" id="GO:0005524">
    <property type="term" value="F:ATP binding"/>
    <property type="evidence" value="ECO:0007669"/>
    <property type="project" value="UniProtKB-UniRule"/>
</dbReference>
<dbReference type="FunFam" id="3.10.20.30:FF:000001">
    <property type="entry name" value="Ribosome-binding ATPase YchF"/>
    <property type="match status" value="1"/>
</dbReference>
<dbReference type="KEGG" id="ips:CfP315_0019"/>
<dbReference type="InterPro" id="IPR027417">
    <property type="entry name" value="P-loop_NTPase"/>
</dbReference>
<evidence type="ECO:0000259" key="8">
    <source>
        <dbReference type="PROSITE" id="PS51880"/>
    </source>
</evidence>
<dbReference type="CDD" id="cd01900">
    <property type="entry name" value="YchF"/>
    <property type="match status" value="1"/>
</dbReference>
<dbReference type="GO" id="GO:0043023">
    <property type="term" value="F:ribosomal large subunit binding"/>
    <property type="evidence" value="ECO:0007669"/>
    <property type="project" value="UniProtKB-UniRule"/>
</dbReference>
<evidence type="ECO:0000256" key="1">
    <source>
        <dbReference type="ARBA" id="ARBA00001946"/>
    </source>
</evidence>
<dbReference type="InterPro" id="IPR006073">
    <property type="entry name" value="GTP-bd"/>
</dbReference>
<dbReference type="FunFam" id="1.10.150.300:FF:000001">
    <property type="entry name" value="Ribosome-binding ATPase YchF"/>
    <property type="match status" value="1"/>
</dbReference>
<dbReference type="InterPro" id="IPR031167">
    <property type="entry name" value="G_OBG"/>
</dbReference>
<feature type="domain" description="TGS" evidence="8">
    <location>
        <begin position="279"/>
        <end position="362"/>
    </location>
</feature>
<dbReference type="Gene3D" id="3.40.50.300">
    <property type="entry name" value="P-loop containing nucleotide triphosphate hydrolases"/>
    <property type="match status" value="1"/>
</dbReference>
<dbReference type="Gene3D" id="3.10.20.30">
    <property type="match status" value="1"/>
</dbReference>
<dbReference type="InterPro" id="IPR023192">
    <property type="entry name" value="TGS-like_dom_sf"/>
</dbReference>
<comment type="function">
    <text evidence="6">ATPase that binds to both the 70S ribosome and the 50S ribosomal subunit in a nucleotide-independent manner.</text>
</comment>
<dbReference type="GO" id="GO:0046872">
    <property type="term" value="F:metal ion binding"/>
    <property type="evidence" value="ECO:0007669"/>
    <property type="project" value="UniProtKB-KW"/>
</dbReference>